<feature type="domain" description="SWIM-type" evidence="2">
    <location>
        <begin position="496"/>
        <end position="537"/>
    </location>
</feature>
<dbReference type="AlphaFoldDB" id="A0A4V1IP78"/>
<reference evidence="3 4" key="1">
    <citation type="submission" date="2017-04" db="EMBL/GenBank/DDBJ databases">
        <title>Draft genome sequence of Zooshikella ganghwensis VG4 isolated from Red Sea sediments.</title>
        <authorList>
            <person name="Rehman Z."/>
            <person name="Alam I."/>
            <person name="Kamau A."/>
            <person name="Bajic V."/>
            <person name="Leiknes T."/>
        </authorList>
    </citation>
    <scope>NUCLEOTIDE SEQUENCE [LARGE SCALE GENOMIC DNA]</scope>
    <source>
        <strain evidence="3 4">VG4</strain>
    </source>
</reference>
<dbReference type="Pfam" id="PF04434">
    <property type="entry name" value="SWIM"/>
    <property type="match status" value="1"/>
</dbReference>
<sequence length="620" mass="70180">MSDKAQQSLSPLNSQNAEVMEISTTAVELTYSQVSSVHSSEKLQQLSLFSTLTRQPVKLHARLMCSTVIRSGLSALYQVVSSDLRYKPKDRAQYLAFKELQRTNQRRHILSAQQAYFDWLAENDPLAYCVLDPVVSVHPDYTTFEVFSKDESCYAQLSIAHSQLELLSPISCGTTNVDFSAHFFQGVQQLRQYKTTEIHIGQQAIGLETAQQGQVLAKQTHLPDSWLRGLLQIQSAMQLPGDSFKLAPIDLYNVLHFLRLNRDVKGKKRGIKIELVPNQYPKLVLEPWEKVIESSAEPWTGSEPKVIRIWGRRRLQHLQSFLSHTKHISVHLLGSGLPSIWQAQGEGVGLTLVLSGFTAANWSQAARFDLLLPRHQTINVEQFDALLSCLQKQPRCLDALASELSLSAPDTLALTQHGIQHGLISFNMLQQCFYYRPLLDQIPDSHQLRYRDDVSADAMNLLDTRAVSDVKQHWLPGDTIELTTTLNADSKSPISTMIQVTDEGHVSKAECSCFTFVKQGMSQGPCAHIVALRMAHFQQQQQPESDPIYERHYFTRRVAESEHVYLVQRHQQRVTLRWGKAGTSLRMQQWVFNTQQAAQSAVNEQKQRLLARGFIDATAR</sequence>
<dbReference type="Proteomes" id="UP000257039">
    <property type="component" value="Unassembled WGS sequence"/>
</dbReference>
<gene>
    <name evidence="3" type="ORF">B9G39_24095</name>
</gene>
<comment type="caution">
    <text evidence="3">The sequence shown here is derived from an EMBL/GenBank/DDBJ whole genome shotgun (WGS) entry which is preliminary data.</text>
</comment>
<dbReference type="InterPro" id="IPR007527">
    <property type="entry name" value="Znf_SWIM"/>
</dbReference>
<proteinExistence type="predicted"/>
<dbReference type="GO" id="GO:0008270">
    <property type="term" value="F:zinc ion binding"/>
    <property type="evidence" value="ECO:0007669"/>
    <property type="project" value="UniProtKB-KW"/>
</dbReference>
<dbReference type="PROSITE" id="PS50966">
    <property type="entry name" value="ZF_SWIM"/>
    <property type="match status" value="1"/>
</dbReference>
<evidence type="ECO:0000313" key="3">
    <source>
        <dbReference type="EMBL" id="RDH46281.1"/>
    </source>
</evidence>
<name>A0A4V1IP78_9GAMM</name>
<keyword evidence="1" id="KW-0863">Zinc-finger</keyword>
<evidence type="ECO:0000259" key="2">
    <source>
        <dbReference type="PROSITE" id="PS50966"/>
    </source>
</evidence>
<dbReference type="Gene3D" id="2.20.140.10">
    <property type="entry name" value="WGR domain"/>
    <property type="match status" value="1"/>
</dbReference>
<dbReference type="EMBL" id="NDXW01000001">
    <property type="protein sequence ID" value="RDH46281.1"/>
    <property type="molecule type" value="Genomic_DNA"/>
</dbReference>
<protein>
    <submittedName>
        <fullName evidence="3">SWIM zinc finger family protein</fullName>
    </submittedName>
</protein>
<evidence type="ECO:0000256" key="1">
    <source>
        <dbReference type="PROSITE-ProRule" id="PRU00325"/>
    </source>
</evidence>
<accession>A0A4V1IP78</accession>
<organism evidence="3 4">
    <name type="scientific">Zooshikella ganghwensis</name>
    <dbReference type="NCBI Taxonomy" id="202772"/>
    <lineage>
        <taxon>Bacteria</taxon>
        <taxon>Pseudomonadati</taxon>
        <taxon>Pseudomonadota</taxon>
        <taxon>Gammaproteobacteria</taxon>
        <taxon>Oceanospirillales</taxon>
        <taxon>Zooshikellaceae</taxon>
        <taxon>Zooshikella</taxon>
    </lineage>
</organism>
<keyword evidence="4" id="KW-1185">Reference proteome</keyword>
<keyword evidence="1" id="KW-0479">Metal-binding</keyword>
<dbReference type="RefSeq" id="WP_094789064.1">
    <property type="nucleotide sequence ID" value="NZ_NDXW01000001.1"/>
</dbReference>
<keyword evidence="1" id="KW-0862">Zinc</keyword>
<evidence type="ECO:0000313" key="4">
    <source>
        <dbReference type="Proteomes" id="UP000257039"/>
    </source>
</evidence>